<feature type="repeat" description="WD" evidence="7">
    <location>
        <begin position="294"/>
        <end position="335"/>
    </location>
</feature>
<dbReference type="AlphaFoldDB" id="A0A3N4KFM7"/>
<sequence length="642" mass="72648">MYPEIDPVYDSDDTDAGADGANTIGNIPLDFYDEYPHVGYDINGKKIMRPAKGAALDALLESIEVPKGWTGVTDKETGLGVKLTDEELEMVRKIQMDENAAGYDPYQPTVEYFTSKTEIMPLSAAPEPKRRFVPSKHEAKRIMKIVKAIRDGRIVPNKPKEPEKPSFYDIWADELPPRPDHIMHIPAPKLPPPTHDESYNPPKEYLPTEAERKAWEEMDPEDRPKDYLPRAHSALRLVPGFNGFIKERFERCLDLYLAPRVRRNKLNIDPESLLPKLPSPQDLRPFPTTTATVYRGHVGRVRTLSCDPSGIWLATGGDDGTVRVWEILTGREVWKIQVGEDGEAVNVVKWRPGKEAAVLAAATGDDVFLIHPPIFDPETESATKDLLSAGWGYAEIVKKDPLKKEPPAKWTKPTSTQQDSGIAVIITTKHTVKHISWHRRGDYFATVSPEGQNRAVAIHQLSKHNSQSPFRKSRGIIQRVEFHPFRPHLFVATQRYIRVYDLAKQELLKTLQPGSRWISSFDIHPGGDNLIVGAYDKRLLWHDMDLSTKPYKTMRYHQKAIRGVKYHQGGLPLFCSASDDGQIQIFHGRVYGDLMENALIVPLKVLRGHKVEKSLGVLDVEWHSRECWLFSAGADGTARLWN</sequence>
<name>A0A3N4KFM7_9PEZI</name>
<dbReference type="InterPro" id="IPR012953">
    <property type="entry name" value="BOP1_N_dom"/>
</dbReference>
<dbReference type="InterPro" id="IPR001680">
    <property type="entry name" value="WD40_rpt"/>
</dbReference>
<dbReference type="PROSITE" id="PS50082">
    <property type="entry name" value="WD_REPEATS_2"/>
    <property type="match status" value="2"/>
</dbReference>
<gene>
    <name evidence="6" type="primary">ERB1</name>
    <name evidence="10" type="ORF">P167DRAFT_492787</name>
</gene>
<proteinExistence type="inferred from homology"/>
<evidence type="ECO:0000256" key="3">
    <source>
        <dbReference type="ARBA" id="ARBA00022574"/>
    </source>
</evidence>
<keyword evidence="1 6" id="KW-0690">Ribosome biogenesis</keyword>
<evidence type="ECO:0000256" key="6">
    <source>
        <dbReference type="HAMAP-Rule" id="MF_03027"/>
    </source>
</evidence>
<dbReference type="InterPro" id="IPR036322">
    <property type="entry name" value="WD40_repeat_dom_sf"/>
</dbReference>
<dbReference type="InterPro" id="IPR015943">
    <property type="entry name" value="WD40/YVTN_repeat-like_dom_sf"/>
</dbReference>
<evidence type="ECO:0000256" key="7">
    <source>
        <dbReference type="PROSITE-ProRule" id="PRU00221"/>
    </source>
</evidence>
<feature type="region of interest" description="Disordered" evidence="8">
    <location>
        <begin position="1"/>
        <end position="20"/>
    </location>
</feature>
<comment type="subcellular location">
    <subcellularLocation>
        <location evidence="6">Nucleus</location>
        <location evidence="6">Nucleolus</location>
    </subcellularLocation>
    <subcellularLocation>
        <location evidence="6">Nucleus</location>
        <location evidence="6">Nucleoplasm</location>
    </subcellularLocation>
</comment>
<comment type="similarity">
    <text evidence="6">Belongs to the WD repeat BOP1/ERB1 family.</text>
</comment>
<dbReference type="OrthoDB" id="5571054at2759"/>
<keyword evidence="4" id="KW-0677">Repeat</keyword>
<keyword evidence="5 6" id="KW-0539">Nucleus</keyword>
<dbReference type="GO" id="GO:0000466">
    <property type="term" value="P:maturation of 5.8S rRNA from tricistronic rRNA transcript (SSU-rRNA, 5.8S rRNA, LSU-rRNA)"/>
    <property type="evidence" value="ECO:0007669"/>
    <property type="project" value="UniProtKB-UniRule"/>
</dbReference>
<keyword evidence="2 6" id="KW-0698">rRNA processing</keyword>
<feature type="repeat" description="WD" evidence="7">
    <location>
        <begin position="617"/>
        <end position="642"/>
    </location>
</feature>
<evidence type="ECO:0000259" key="9">
    <source>
        <dbReference type="SMART" id="SM01035"/>
    </source>
</evidence>
<dbReference type="PROSITE" id="PS50294">
    <property type="entry name" value="WD_REPEATS_REGION"/>
    <property type="match status" value="2"/>
</dbReference>
<keyword evidence="3 7" id="KW-0853">WD repeat</keyword>
<dbReference type="GO" id="GO:0043021">
    <property type="term" value="F:ribonucleoprotein complex binding"/>
    <property type="evidence" value="ECO:0007669"/>
    <property type="project" value="UniProtKB-UniRule"/>
</dbReference>
<dbReference type="Pfam" id="PF08145">
    <property type="entry name" value="BOP1NT"/>
    <property type="match status" value="1"/>
</dbReference>
<dbReference type="SMART" id="SM00320">
    <property type="entry name" value="WD40"/>
    <property type="match status" value="6"/>
</dbReference>
<dbReference type="FunCoup" id="A0A3N4KFM7">
    <property type="interactions" value="1015"/>
</dbReference>
<comment type="function">
    <text evidence="6">Component of the NOP7 complex, which is required for maturation of the 25S and 5.8S ribosomal RNAs and formation of the 60S ribosome.</text>
</comment>
<evidence type="ECO:0000256" key="8">
    <source>
        <dbReference type="SAM" id="MobiDB-lite"/>
    </source>
</evidence>
<dbReference type="Gene3D" id="2.130.10.10">
    <property type="entry name" value="YVTN repeat-like/Quinoprotein amine dehydrogenase"/>
    <property type="match status" value="1"/>
</dbReference>
<dbReference type="PANTHER" id="PTHR17605">
    <property type="entry name" value="RIBOSOME BIOGENESIS PROTEIN BOP1 BLOCK OF PROLIFERATION 1 PROTEIN"/>
    <property type="match status" value="1"/>
</dbReference>
<keyword evidence="11" id="KW-1185">Reference proteome</keyword>
<dbReference type="Pfam" id="PF00400">
    <property type="entry name" value="WD40"/>
    <property type="match status" value="3"/>
</dbReference>
<protein>
    <recommendedName>
        <fullName evidence="6">Ribosome biogenesis protein ERB1</fullName>
    </recommendedName>
    <alternativeName>
        <fullName evidence="6">Eukaryotic ribosome biogenesis protein 1</fullName>
    </alternativeName>
</protein>
<feature type="compositionally biased region" description="Acidic residues" evidence="8">
    <location>
        <begin position="7"/>
        <end position="16"/>
    </location>
</feature>
<comment type="subunit">
    <text evidence="6">Component of the NOP7 complex, composed of ERB1, NOP7 and YTM1. Within the NOP7 complex ERB1 appears to interact directly with NOP7 and YTM1. The NOP7 complex also associates with the 66S pre-ribosome.</text>
</comment>
<dbReference type="SMART" id="SM01035">
    <property type="entry name" value="BOP1NT"/>
    <property type="match status" value="1"/>
</dbReference>
<dbReference type="GO" id="GO:0030687">
    <property type="term" value="C:preribosome, large subunit precursor"/>
    <property type="evidence" value="ECO:0007669"/>
    <property type="project" value="UniProtKB-UniRule"/>
</dbReference>
<feature type="region of interest" description="Disordered" evidence="8">
    <location>
        <begin position="186"/>
        <end position="212"/>
    </location>
</feature>
<feature type="domain" description="BOP1 N-terminal" evidence="9">
    <location>
        <begin position="32"/>
        <end position="287"/>
    </location>
</feature>
<evidence type="ECO:0000256" key="4">
    <source>
        <dbReference type="ARBA" id="ARBA00022737"/>
    </source>
</evidence>
<evidence type="ECO:0000313" key="11">
    <source>
        <dbReference type="Proteomes" id="UP000277580"/>
    </source>
</evidence>
<evidence type="ECO:0000313" key="10">
    <source>
        <dbReference type="EMBL" id="RPB09300.1"/>
    </source>
</evidence>
<organism evidence="10 11">
    <name type="scientific">Morchella conica CCBAS932</name>
    <dbReference type="NCBI Taxonomy" id="1392247"/>
    <lineage>
        <taxon>Eukaryota</taxon>
        <taxon>Fungi</taxon>
        <taxon>Dikarya</taxon>
        <taxon>Ascomycota</taxon>
        <taxon>Pezizomycotina</taxon>
        <taxon>Pezizomycetes</taxon>
        <taxon>Pezizales</taxon>
        <taxon>Morchellaceae</taxon>
        <taxon>Morchella</taxon>
    </lineage>
</organism>
<dbReference type="STRING" id="1392247.A0A3N4KFM7"/>
<dbReference type="PANTHER" id="PTHR17605:SF0">
    <property type="entry name" value="RIBOSOME BIOGENESIS PROTEIN BOP1"/>
    <property type="match status" value="1"/>
</dbReference>
<evidence type="ECO:0000256" key="2">
    <source>
        <dbReference type="ARBA" id="ARBA00022552"/>
    </source>
</evidence>
<dbReference type="SUPFAM" id="SSF50978">
    <property type="entry name" value="WD40 repeat-like"/>
    <property type="match status" value="1"/>
</dbReference>
<dbReference type="InParanoid" id="A0A3N4KFM7"/>
<dbReference type="FunFam" id="2.130.10.10:FF:000061">
    <property type="entry name" value="Ribosome biogenesis protein BOP1 homolog"/>
    <property type="match status" value="1"/>
</dbReference>
<accession>A0A3N4KFM7</accession>
<dbReference type="HAMAP" id="MF_03027">
    <property type="entry name" value="BOP1"/>
    <property type="match status" value="1"/>
</dbReference>
<dbReference type="InterPro" id="IPR019775">
    <property type="entry name" value="WD40_repeat_CS"/>
</dbReference>
<dbReference type="GO" id="GO:0000463">
    <property type="term" value="P:maturation of LSU-rRNA from tricistronic rRNA transcript (SSU-rRNA, 5.8S rRNA, LSU-rRNA)"/>
    <property type="evidence" value="ECO:0007669"/>
    <property type="project" value="UniProtKB-UniRule"/>
</dbReference>
<reference evidence="10 11" key="1">
    <citation type="journal article" date="2018" name="Nat. Ecol. Evol.">
        <title>Pezizomycetes genomes reveal the molecular basis of ectomycorrhizal truffle lifestyle.</title>
        <authorList>
            <person name="Murat C."/>
            <person name="Payen T."/>
            <person name="Noel B."/>
            <person name="Kuo A."/>
            <person name="Morin E."/>
            <person name="Chen J."/>
            <person name="Kohler A."/>
            <person name="Krizsan K."/>
            <person name="Balestrini R."/>
            <person name="Da Silva C."/>
            <person name="Montanini B."/>
            <person name="Hainaut M."/>
            <person name="Levati E."/>
            <person name="Barry K.W."/>
            <person name="Belfiori B."/>
            <person name="Cichocki N."/>
            <person name="Clum A."/>
            <person name="Dockter R.B."/>
            <person name="Fauchery L."/>
            <person name="Guy J."/>
            <person name="Iotti M."/>
            <person name="Le Tacon F."/>
            <person name="Lindquist E.A."/>
            <person name="Lipzen A."/>
            <person name="Malagnac F."/>
            <person name="Mello A."/>
            <person name="Molinier V."/>
            <person name="Miyauchi S."/>
            <person name="Poulain J."/>
            <person name="Riccioni C."/>
            <person name="Rubini A."/>
            <person name="Sitrit Y."/>
            <person name="Splivallo R."/>
            <person name="Traeger S."/>
            <person name="Wang M."/>
            <person name="Zifcakova L."/>
            <person name="Wipf D."/>
            <person name="Zambonelli A."/>
            <person name="Paolocci F."/>
            <person name="Nowrousian M."/>
            <person name="Ottonello S."/>
            <person name="Baldrian P."/>
            <person name="Spatafora J.W."/>
            <person name="Henrissat B."/>
            <person name="Nagy L.G."/>
            <person name="Aury J.M."/>
            <person name="Wincker P."/>
            <person name="Grigoriev I.V."/>
            <person name="Bonfante P."/>
            <person name="Martin F.M."/>
        </authorList>
    </citation>
    <scope>NUCLEOTIDE SEQUENCE [LARGE SCALE GENOMIC DNA]</scope>
    <source>
        <strain evidence="10 11">CCBAS932</strain>
    </source>
</reference>
<evidence type="ECO:0000256" key="5">
    <source>
        <dbReference type="ARBA" id="ARBA00023242"/>
    </source>
</evidence>
<dbReference type="InterPro" id="IPR028598">
    <property type="entry name" value="BOP1/Erb1"/>
</dbReference>
<dbReference type="EMBL" id="ML119153">
    <property type="protein sequence ID" value="RPB09300.1"/>
    <property type="molecule type" value="Genomic_DNA"/>
</dbReference>
<dbReference type="PROSITE" id="PS00678">
    <property type="entry name" value="WD_REPEATS_1"/>
    <property type="match status" value="1"/>
</dbReference>
<dbReference type="GO" id="GO:0005654">
    <property type="term" value="C:nucleoplasm"/>
    <property type="evidence" value="ECO:0007669"/>
    <property type="project" value="UniProtKB-SubCell"/>
</dbReference>
<evidence type="ECO:0000256" key="1">
    <source>
        <dbReference type="ARBA" id="ARBA00022517"/>
    </source>
</evidence>
<dbReference type="GO" id="GO:0070545">
    <property type="term" value="C:PeBoW complex"/>
    <property type="evidence" value="ECO:0007669"/>
    <property type="project" value="TreeGrafter"/>
</dbReference>
<dbReference type="Proteomes" id="UP000277580">
    <property type="component" value="Unassembled WGS sequence"/>
</dbReference>